<proteinExistence type="predicted"/>
<dbReference type="GO" id="GO:0032259">
    <property type="term" value="P:methylation"/>
    <property type="evidence" value="ECO:0007669"/>
    <property type="project" value="UniProtKB-KW"/>
</dbReference>
<keyword evidence="1" id="KW-0489">Methyltransferase</keyword>
<dbReference type="AlphaFoldDB" id="A0A8J8T0Q9"/>
<keyword evidence="2" id="KW-0808">Transferase</keyword>
<comment type="caution">
    <text evidence="4">The sequence shown here is derived from an EMBL/GenBank/DDBJ whole genome shotgun (WGS) entry which is preliminary data.</text>
</comment>
<evidence type="ECO:0000259" key="3">
    <source>
        <dbReference type="Pfam" id="PF08242"/>
    </source>
</evidence>
<dbReference type="PANTHER" id="PTHR44942">
    <property type="entry name" value="METHYLTRANSF_11 DOMAIN-CONTAINING PROTEIN"/>
    <property type="match status" value="1"/>
</dbReference>
<evidence type="ECO:0000256" key="2">
    <source>
        <dbReference type="ARBA" id="ARBA00022679"/>
    </source>
</evidence>
<dbReference type="GO" id="GO:0008168">
    <property type="term" value="F:methyltransferase activity"/>
    <property type="evidence" value="ECO:0007669"/>
    <property type="project" value="UniProtKB-KW"/>
</dbReference>
<dbReference type="Proteomes" id="UP000785679">
    <property type="component" value="Unassembled WGS sequence"/>
</dbReference>
<dbReference type="EMBL" id="RRYP01012201">
    <property type="protein sequence ID" value="TNV77268.1"/>
    <property type="molecule type" value="Genomic_DNA"/>
</dbReference>
<dbReference type="Pfam" id="PF08242">
    <property type="entry name" value="Methyltransf_12"/>
    <property type="match status" value="1"/>
</dbReference>
<feature type="domain" description="Methyltransferase type 12" evidence="3">
    <location>
        <begin position="99"/>
        <end position="195"/>
    </location>
</feature>
<dbReference type="InterPro" id="IPR051052">
    <property type="entry name" value="Diverse_substrate_MTase"/>
</dbReference>
<evidence type="ECO:0000313" key="5">
    <source>
        <dbReference type="Proteomes" id="UP000785679"/>
    </source>
</evidence>
<accession>A0A8J8T0Q9</accession>
<dbReference type="OrthoDB" id="313466at2759"/>
<protein>
    <recommendedName>
        <fullName evidence="3">Methyltransferase type 12 domain-containing protein</fullName>
    </recommendedName>
</protein>
<keyword evidence="5" id="KW-1185">Reference proteome</keyword>
<dbReference type="InterPro" id="IPR029063">
    <property type="entry name" value="SAM-dependent_MTases_sf"/>
</dbReference>
<dbReference type="InterPro" id="IPR013217">
    <property type="entry name" value="Methyltransf_12"/>
</dbReference>
<gene>
    <name evidence="4" type="ORF">FGO68_gene2953</name>
</gene>
<evidence type="ECO:0000313" key="4">
    <source>
        <dbReference type="EMBL" id="TNV77268.1"/>
    </source>
</evidence>
<dbReference type="Gene3D" id="3.40.50.150">
    <property type="entry name" value="Vaccinia Virus protein VP39"/>
    <property type="match status" value="1"/>
</dbReference>
<dbReference type="CDD" id="cd02440">
    <property type="entry name" value="AdoMet_MTases"/>
    <property type="match status" value="1"/>
</dbReference>
<name>A0A8J8T0Q9_HALGN</name>
<reference evidence="4" key="1">
    <citation type="submission" date="2019-06" db="EMBL/GenBank/DDBJ databases">
        <authorList>
            <person name="Zheng W."/>
        </authorList>
    </citation>
    <scope>NUCLEOTIDE SEQUENCE</scope>
    <source>
        <strain evidence="4">QDHG01</strain>
    </source>
</reference>
<dbReference type="SUPFAM" id="SSF53335">
    <property type="entry name" value="S-adenosyl-L-methionine-dependent methyltransferases"/>
    <property type="match status" value="1"/>
</dbReference>
<dbReference type="PANTHER" id="PTHR44942:SF4">
    <property type="entry name" value="METHYLTRANSFERASE TYPE 11 DOMAIN-CONTAINING PROTEIN"/>
    <property type="match status" value="1"/>
</dbReference>
<organism evidence="4 5">
    <name type="scientific">Halteria grandinella</name>
    <dbReference type="NCBI Taxonomy" id="5974"/>
    <lineage>
        <taxon>Eukaryota</taxon>
        <taxon>Sar</taxon>
        <taxon>Alveolata</taxon>
        <taxon>Ciliophora</taxon>
        <taxon>Intramacronucleata</taxon>
        <taxon>Spirotrichea</taxon>
        <taxon>Stichotrichia</taxon>
        <taxon>Sporadotrichida</taxon>
        <taxon>Halteriidae</taxon>
        <taxon>Halteria</taxon>
    </lineage>
</organism>
<evidence type="ECO:0000256" key="1">
    <source>
        <dbReference type="ARBA" id="ARBA00022603"/>
    </source>
</evidence>
<sequence>MDKNVARENNIMIKGLKNLLPGLVHQRNINLQLRYFSIKNHQNTETQPQMEKEQGKDYFGFQGQAENYQKYRPQYPKEFVDKVLSEETLPSLKKREICIDIGTGTGLLAKHFAGLFTKVIGTDLSEAQLKQAAESHKDIPNLEFKQLDVKHLPEFLKEQSLDSGQVDLFTIGQALHWFEDIDGTLQAVNSVLREDSYFTVFAYTIPRINDGSDWQKVMSDKMAPKGYDVVDAPALSGYTFVKDPTIHGKMAAAYNGMWDKIYKHFRFNRSVIEDFYQPFHFAENAKVLRRLIWFDVQTDRSPQAVLGYLESVSAYRCYLEDYGIAKGSEEDPLEQVKRVFEEVGNPKVDFVTPYFAIALGKKTE</sequence>